<organism evidence="9 10">
    <name type="scientific">Pikeienuella piscinae</name>
    <dbReference type="NCBI Taxonomy" id="2748098"/>
    <lineage>
        <taxon>Bacteria</taxon>
        <taxon>Pseudomonadati</taxon>
        <taxon>Pseudomonadota</taxon>
        <taxon>Alphaproteobacteria</taxon>
        <taxon>Rhodobacterales</taxon>
        <taxon>Paracoccaceae</taxon>
        <taxon>Pikeienuella</taxon>
    </lineage>
</organism>
<reference evidence="9 10" key="1">
    <citation type="submission" date="2020-02" db="EMBL/GenBank/DDBJ databases">
        <title>complete genome sequence of Rhodobacteraceae bacterium.</title>
        <authorList>
            <person name="Park J."/>
            <person name="Kim Y.-S."/>
            <person name="Kim K.-H."/>
        </authorList>
    </citation>
    <scope>NUCLEOTIDE SEQUENCE [LARGE SCALE GENOMIC DNA]</scope>
    <source>
        <strain evidence="9 10">RR4-56</strain>
    </source>
</reference>
<dbReference type="GO" id="GO:0022857">
    <property type="term" value="F:transmembrane transporter activity"/>
    <property type="evidence" value="ECO:0007669"/>
    <property type="project" value="InterPro"/>
</dbReference>
<comment type="similarity">
    <text evidence="2 7">Belongs to the ExbD/TolR family.</text>
</comment>
<gene>
    <name evidence="9" type="ORF">G5B40_07460</name>
</gene>
<evidence type="ECO:0000256" key="2">
    <source>
        <dbReference type="ARBA" id="ARBA00005811"/>
    </source>
</evidence>
<keyword evidence="3" id="KW-1003">Cell membrane</keyword>
<evidence type="ECO:0000313" key="9">
    <source>
        <dbReference type="EMBL" id="QIE55305.1"/>
    </source>
</evidence>
<dbReference type="AlphaFoldDB" id="A0A7L5BU72"/>
<keyword evidence="6 8" id="KW-0472">Membrane</keyword>
<evidence type="ECO:0000256" key="8">
    <source>
        <dbReference type="SAM" id="Phobius"/>
    </source>
</evidence>
<dbReference type="Proteomes" id="UP000503336">
    <property type="component" value="Chromosome"/>
</dbReference>
<dbReference type="GO" id="GO:0015031">
    <property type="term" value="P:protein transport"/>
    <property type="evidence" value="ECO:0007669"/>
    <property type="project" value="UniProtKB-KW"/>
</dbReference>
<dbReference type="Pfam" id="PF02472">
    <property type="entry name" value="ExbD"/>
    <property type="match status" value="1"/>
</dbReference>
<dbReference type="RefSeq" id="WP_165097011.1">
    <property type="nucleotide sequence ID" value="NZ_CP049056.1"/>
</dbReference>
<evidence type="ECO:0000256" key="1">
    <source>
        <dbReference type="ARBA" id="ARBA00004162"/>
    </source>
</evidence>
<accession>A0A7L5BU72</accession>
<keyword evidence="10" id="KW-1185">Reference proteome</keyword>
<evidence type="ECO:0000256" key="5">
    <source>
        <dbReference type="ARBA" id="ARBA00022989"/>
    </source>
</evidence>
<keyword evidence="4 7" id="KW-0812">Transmembrane</keyword>
<evidence type="ECO:0000256" key="4">
    <source>
        <dbReference type="ARBA" id="ARBA00022692"/>
    </source>
</evidence>
<evidence type="ECO:0000313" key="10">
    <source>
        <dbReference type="Proteomes" id="UP000503336"/>
    </source>
</evidence>
<evidence type="ECO:0000256" key="6">
    <source>
        <dbReference type="ARBA" id="ARBA00023136"/>
    </source>
</evidence>
<dbReference type="KEGG" id="hdh:G5B40_07460"/>
<sequence>MGASLSPSSGGRGRGRRRRALRPMSEINVTPFVDVMLVLLIIFMVAAPLLTVGVPLKLPETDAQPLPVEQEAPLTVNLAADGKIYLQKTPMDYAEFALRLPAIAEERQDGQVYLRADAGLAYGAVAQVMGALNAAGFTSIALVTDAAVPAPPAEN</sequence>
<keyword evidence="7" id="KW-0813">Transport</keyword>
<proteinExistence type="inferred from homology"/>
<dbReference type="GO" id="GO:0005886">
    <property type="term" value="C:plasma membrane"/>
    <property type="evidence" value="ECO:0007669"/>
    <property type="project" value="UniProtKB-SubCell"/>
</dbReference>
<name>A0A7L5BU72_9RHOB</name>
<dbReference type="Gene3D" id="3.30.420.270">
    <property type="match status" value="1"/>
</dbReference>
<feature type="transmembrane region" description="Helical" evidence="8">
    <location>
        <begin position="27"/>
        <end position="50"/>
    </location>
</feature>
<dbReference type="PANTHER" id="PTHR30558">
    <property type="entry name" value="EXBD MEMBRANE COMPONENT OF PMF-DRIVEN MACROMOLECULE IMPORT SYSTEM"/>
    <property type="match status" value="1"/>
</dbReference>
<keyword evidence="5 8" id="KW-1133">Transmembrane helix</keyword>
<dbReference type="EMBL" id="CP049056">
    <property type="protein sequence ID" value="QIE55305.1"/>
    <property type="molecule type" value="Genomic_DNA"/>
</dbReference>
<evidence type="ECO:0000256" key="3">
    <source>
        <dbReference type="ARBA" id="ARBA00022475"/>
    </source>
</evidence>
<evidence type="ECO:0000256" key="7">
    <source>
        <dbReference type="RuleBase" id="RU003879"/>
    </source>
</evidence>
<dbReference type="InterPro" id="IPR003400">
    <property type="entry name" value="ExbD"/>
</dbReference>
<protein>
    <submittedName>
        <fullName evidence="9">ExbD/TolR family protein</fullName>
    </submittedName>
</protein>
<comment type="subcellular location">
    <subcellularLocation>
        <location evidence="1">Cell membrane</location>
        <topology evidence="1">Single-pass membrane protein</topology>
    </subcellularLocation>
    <subcellularLocation>
        <location evidence="7">Cell membrane</location>
        <topology evidence="7">Single-pass type II membrane protein</topology>
    </subcellularLocation>
</comment>
<dbReference type="PANTHER" id="PTHR30558:SF7">
    <property type="entry name" value="TOL-PAL SYSTEM PROTEIN TOLR"/>
    <property type="match status" value="1"/>
</dbReference>
<keyword evidence="7" id="KW-0653">Protein transport</keyword>